<protein>
    <recommendedName>
        <fullName evidence="4">DUF3373 domain-containing protein</fullName>
    </recommendedName>
</protein>
<keyword evidence="2" id="KW-0732">Signal</keyword>
<evidence type="ECO:0000256" key="1">
    <source>
        <dbReference type="SAM" id="Coils"/>
    </source>
</evidence>
<proteinExistence type="predicted"/>
<feature type="chain" id="PRO_5006629820" description="DUF3373 domain-containing protein" evidence="2">
    <location>
        <begin position="22"/>
        <end position="483"/>
    </location>
</feature>
<accession>A0A0S4XP50</accession>
<dbReference type="AlphaFoldDB" id="A0A0S4XP50"/>
<keyword evidence="1" id="KW-0175">Coiled coil</keyword>
<evidence type="ECO:0000256" key="2">
    <source>
        <dbReference type="SAM" id="SignalP"/>
    </source>
</evidence>
<sequence>MKINLSIILSSLIVSSICALADEDIELSSNKKTLSTEERIKQLEEQLTELKNEVKKNNKTLKEVKIHDAFDNIKWSMDFRNSVDFINYDYDNYSYTDSGGTHDLSGTSASNNGLLTSRLYLNMKAQPHEKLTFNGQLAMYGIWGGELYAEDAALKTWDGSSKAEDTLFRLRQAYFVWSDTLGEDGLPYNFSIGRRQSTDGFLANHRENKQEPGSPLAHITNMEVDGVMFKVDVDKYLTPGSYLKLVYGRAHSGGIETLFDSVGGYQPYAQADGDKNENVDYLVLLGSLYNNGQYNLMFENATIFNTKGQNVATHQTSVDAGMANLTALSLQIDGIGNEINDFLDNTTAFASIATTSYSPNDGHQLLGSEDSTRGYGYWVGVVFPDMITEKGKIGFEYNHGSKYWTPMTWAEDTAIGSKVAVRGDALEAYWNFNLFGVDNLTSQVRYTYIMHDYTPSIRCAGWVAPTEVDIKASDLRFFVQYSY</sequence>
<dbReference type="InterPro" id="IPR021803">
    <property type="entry name" value="DUF3373"/>
</dbReference>
<evidence type="ECO:0008006" key="4">
    <source>
        <dbReference type="Google" id="ProtNLM"/>
    </source>
</evidence>
<feature type="coiled-coil region" evidence="1">
    <location>
        <begin position="33"/>
        <end position="67"/>
    </location>
</feature>
<dbReference type="EMBL" id="FAXN01000060">
    <property type="protein sequence ID" value="CUV66096.1"/>
    <property type="molecule type" value="Genomic_DNA"/>
</dbReference>
<organism evidence="3">
    <name type="scientific">Sulfurovum sp. enrichment culture clone C5</name>
    <dbReference type="NCBI Taxonomy" id="497650"/>
    <lineage>
        <taxon>Bacteria</taxon>
        <taxon>Pseudomonadati</taxon>
        <taxon>Campylobacterota</taxon>
        <taxon>Epsilonproteobacteria</taxon>
        <taxon>Campylobacterales</taxon>
        <taxon>Sulfurovaceae</taxon>
        <taxon>Sulfurovum</taxon>
        <taxon>environmental samples</taxon>
    </lineage>
</organism>
<gene>
    <name evidence="3" type="ORF">BN3087_580002</name>
</gene>
<name>A0A0S4XP50_9BACT</name>
<evidence type="ECO:0000313" key="3">
    <source>
        <dbReference type="EMBL" id="CUV66096.1"/>
    </source>
</evidence>
<reference evidence="3" key="1">
    <citation type="submission" date="2015-11" db="EMBL/GenBank/DDBJ databases">
        <authorList>
            <person name="Zhang Y."/>
            <person name="Guo Z."/>
        </authorList>
    </citation>
    <scope>NUCLEOTIDE SEQUENCE</scope>
    <source>
        <strain evidence="3">BN30871</strain>
    </source>
</reference>
<feature type="signal peptide" evidence="2">
    <location>
        <begin position="1"/>
        <end position="21"/>
    </location>
</feature>
<dbReference type="Pfam" id="PF11853">
    <property type="entry name" value="DUF3373"/>
    <property type="match status" value="1"/>
</dbReference>